<evidence type="ECO:0000313" key="1">
    <source>
        <dbReference type="EMBL" id="EHJ38532.1"/>
    </source>
</evidence>
<dbReference type="HOGENOM" id="CLU_3274728_0_0_10"/>
<evidence type="ECO:0000313" key="2">
    <source>
        <dbReference type="Proteomes" id="UP000004407"/>
    </source>
</evidence>
<dbReference type="Proteomes" id="UP000004407">
    <property type="component" value="Unassembled WGS sequence"/>
</dbReference>
<protein>
    <submittedName>
        <fullName evidence="1">Uncharacterized protein</fullName>
    </submittedName>
</protein>
<name>G6AZF0_9BACT</name>
<organism evidence="1 2">
    <name type="scientific">Leyella stercorea DSM 18206</name>
    <dbReference type="NCBI Taxonomy" id="1002367"/>
    <lineage>
        <taxon>Bacteria</taxon>
        <taxon>Pseudomonadati</taxon>
        <taxon>Bacteroidota</taxon>
        <taxon>Bacteroidia</taxon>
        <taxon>Bacteroidales</taxon>
        <taxon>Prevotellaceae</taxon>
        <taxon>Leyella</taxon>
    </lineage>
</organism>
<proteinExistence type="predicted"/>
<comment type="caution">
    <text evidence="1">The sequence shown here is derived from an EMBL/GenBank/DDBJ whole genome shotgun (WGS) entry which is preliminary data.</text>
</comment>
<dbReference type="EMBL" id="AFZZ01000172">
    <property type="protein sequence ID" value="EHJ38532.1"/>
    <property type="molecule type" value="Genomic_DNA"/>
</dbReference>
<gene>
    <name evidence="1" type="ORF">HMPREF0673_02014</name>
</gene>
<sequence length="41" mass="4661">MDREADKKLIGTNGYVEECRTYCCFTIELSFHSSHSSLSDS</sequence>
<dbReference type="AlphaFoldDB" id="G6AZF0"/>
<reference evidence="1 2" key="1">
    <citation type="submission" date="2011-08" db="EMBL/GenBank/DDBJ databases">
        <authorList>
            <person name="Weinstock G."/>
            <person name="Sodergren E."/>
            <person name="Clifton S."/>
            <person name="Fulton L."/>
            <person name="Fulton B."/>
            <person name="Courtney L."/>
            <person name="Fronick C."/>
            <person name="Harrison M."/>
            <person name="Strong C."/>
            <person name="Farmer C."/>
            <person name="Delahaunty K."/>
            <person name="Markovic C."/>
            <person name="Hall O."/>
            <person name="Minx P."/>
            <person name="Tomlinson C."/>
            <person name="Mitreva M."/>
            <person name="Hou S."/>
            <person name="Chen J."/>
            <person name="Wollam A."/>
            <person name="Pepin K.H."/>
            <person name="Johnson M."/>
            <person name="Bhonagiri V."/>
            <person name="Zhang X."/>
            <person name="Suruliraj S."/>
            <person name="Warren W."/>
            <person name="Chinwalla A."/>
            <person name="Mardis E.R."/>
            <person name="Wilson R.K."/>
        </authorList>
    </citation>
    <scope>NUCLEOTIDE SEQUENCE [LARGE SCALE GENOMIC DNA]</scope>
    <source>
        <strain evidence="1 2">DSM 18206</strain>
    </source>
</reference>
<accession>G6AZF0</accession>